<organism evidence="1 2">
    <name type="scientific">Choristoneura fumiferana</name>
    <name type="common">Spruce budworm moth</name>
    <name type="synonym">Archips fumiferana</name>
    <dbReference type="NCBI Taxonomy" id="7141"/>
    <lineage>
        <taxon>Eukaryota</taxon>
        <taxon>Metazoa</taxon>
        <taxon>Ecdysozoa</taxon>
        <taxon>Arthropoda</taxon>
        <taxon>Hexapoda</taxon>
        <taxon>Insecta</taxon>
        <taxon>Pterygota</taxon>
        <taxon>Neoptera</taxon>
        <taxon>Endopterygota</taxon>
        <taxon>Lepidoptera</taxon>
        <taxon>Glossata</taxon>
        <taxon>Ditrysia</taxon>
        <taxon>Tortricoidea</taxon>
        <taxon>Tortricidae</taxon>
        <taxon>Tortricinae</taxon>
        <taxon>Choristoneura</taxon>
    </lineage>
</organism>
<comment type="caution">
    <text evidence="1">The sequence shown here is derived from an EMBL/GenBank/DDBJ whole genome shotgun (WGS) entry which is preliminary data.</text>
</comment>
<proteinExistence type="predicted"/>
<name>A0ACC0JK20_CHOFU</name>
<dbReference type="Proteomes" id="UP001064048">
    <property type="component" value="Chromosome 4"/>
</dbReference>
<gene>
    <name evidence="1" type="ORF">MSG28_002961</name>
</gene>
<dbReference type="EMBL" id="CM046104">
    <property type="protein sequence ID" value="KAI8424490.1"/>
    <property type="molecule type" value="Genomic_DNA"/>
</dbReference>
<reference evidence="1 2" key="1">
    <citation type="journal article" date="2022" name="Genome Biol. Evol.">
        <title>The Spruce Budworm Genome: Reconstructing the Evolutionary History of Antifreeze Proteins.</title>
        <authorList>
            <person name="Beliveau C."/>
            <person name="Gagne P."/>
            <person name="Picq S."/>
            <person name="Vernygora O."/>
            <person name="Keeling C.I."/>
            <person name="Pinkney K."/>
            <person name="Doucet D."/>
            <person name="Wen F."/>
            <person name="Johnston J.S."/>
            <person name="Maaroufi H."/>
            <person name="Boyle B."/>
            <person name="Laroche J."/>
            <person name="Dewar K."/>
            <person name="Juretic N."/>
            <person name="Blackburn G."/>
            <person name="Nisole A."/>
            <person name="Brunet B."/>
            <person name="Brandao M."/>
            <person name="Lumley L."/>
            <person name="Duan J."/>
            <person name="Quan G."/>
            <person name="Lucarotti C.J."/>
            <person name="Roe A.D."/>
            <person name="Sperling F.A.H."/>
            <person name="Levesque R.C."/>
            <person name="Cusson M."/>
        </authorList>
    </citation>
    <scope>NUCLEOTIDE SEQUENCE [LARGE SCALE GENOMIC DNA]</scope>
    <source>
        <strain evidence="1">Glfc:IPQL:Cfum</strain>
    </source>
</reference>
<protein>
    <submittedName>
        <fullName evidence="1">Uncharacterized protein</fullName>
    </submittedName>
</protein>
<accession>A0ACC0JK20</accession>
<sequence length="81" mass="9267">MALRSHTRYKAIFFNFTYRAAARSLWFEDLLPISDLQILRWYSLNASSKTPLPDSQNNPGQYGITHKSSLQPLLSSGKYDA</sequence>
<evidence type="ECO:0000313" key="1">
    <source>
        <dbReference type="EMBL" id="KAI8424490.1"/>
    </source>
</evidence>
<evidence type="ECO:0000313" key="2">
    <source>
        <dbReference type="Proteomes" id="UP001064048"/>
    </source>
</evidence>
<keyword evidence="2" id="KW-1185">Reference proteome</keyword>